<reference evidence="1" key="1">
    <citation type="submission" date="2020-04" db="EMBL/GenBank/DDBJ databases">
        <authorList>
            <person name="Chiriac C."/>
            <person name="Salcher M."/>
            <person name="Ghai R."/>
            <person name="Kavagutti S V."/>
        </authorList>
    </citation>
    <scope>NUCLEOTIDE SEQUENCE</scope>
</reference>
<proteinExistence type="predicted"/>
<sequence length="54" mass="6342">MEYKYQDWTLEHILVEEHSLRESRTRALLALAEYYDKAIADTVAARNAKMQEAV</sequence>
<dbReference type="EMBL" id="LR797240">
    <property type="protein sequence ID" value="CAB4196377.1"/>
    <property type="molecule type" value="Genomic_DNA"/>
</dbReference>
<organism evidence="1">
    <name type="scientific">uncultured Caudovirales phage</name>
    <dbReference type="NCBI Taxonomy" id="2100421"/>
    <lineage>
        <taxon>Viruses</taxon>
        <taxon>Duplodnaviria</taxon>
        <taxon>Heunggongvirae</taxon>
        <taxon>Uroviricota</taxon>
        <taxon>Caudoviricetes</taxon>
        <taxon>Peduoviridae</taxon>
        <taxon>Maltschvirus</taxon>
        <taxon>Maltschvirus maltsch</taxon>
    </lineage>
</organism>
<dbReference type="EMBL" id="LR796438">
    <property type="protein sequence ID" value="CAB4143967.1"/>
    <property type="molecule type" value="Genomic_DNA"/>
</dbReference>
<accession>A0A6J5MDM9</accession>
<name>A0A6J5MDM9_9CAUD</name>
<evidence type="ECO:0000313" key="1">
    <source>
        <dbReference type="EMBL" id="CAB4143967.1"/>
    </source>
</evidence>
<evidence type="ECO:0000313" key="2">
    <source>
        <dbReference type="EMBL" id="CAB4196377.1"/>
    </source>
</evidence>
<protein>
    <submittedName>
        <fullName evidence="1">Uncharacterized protein</fullName>
    </submittedName>
</protein>
<gene>
    <name evidence="2" type="ORF">UFOVP1296_82</name>
    <name evidence="1" type="ORF">UFOVP471_11</name>
</gene>